<comment type="caution">
    <text evidence="2">The sequence shown here is derived from an EMBL/GenBank/DDBJ whole genome shotgun (WGS) entry which is preliminary data.</text>
</comment>
<dbReference type="GO" id="GO:0016567">
    <property type="term" value="P:protein ubiquitination"/>
    <property type="evidence" value="ECO:0007669"/>
    <property type="project" value="InterPro"/>
</dbReference>
<protein>
    <recommendedName>
        <fullName evidence="1">U-box domain-containing protein</fullName>
    </recommendedName>
</protein>
<dbReference type="EMBL" id="BRXU01000017">
    <property type="protein sequence ID" value="GLC56996.1"/>
    <property type="molecule type" value="Genomic_DNA"/>
</dbReference>
<evidence type="ECO:0000313" key="3">
    <source>
        <dbReference type="Proteomes" id="UP001165080"/>
    </source>
</evidence>
<dbReference type="Proteomes" id="UP001165080">
    <property type="component" value="Unassembled WGS sequence"/>
</dbReference>
<evidence type="ECO:0000259" key="1">
    <source>
        <dbReference type="PROSITE" id="PS51698"/>
    </source>
</evidence>
<reference evidence="2 3" key="1">
    <citation type="journal article" date="2023" name="Commun. Biol.">
        <title>Reorganization of the ancestral sex-determining regions during the evolution of trioecy in Pleodorina starrii.</title>
        <authorList>
            <person name="Takahashi K."/>
            <person name="Suzuki S."/>
            <person name="Kawai-Toyooka H."/>
            <person name="Yamamoto K."/>
            <person name="Hamaji T."/>
            <person name="Ootsuki R."/>
            <person name="Yamaguchi H."/>
            <person name="Kawachi M."/>
            <person name="Higashiyama T."/>
            <person name="Nozaki H."/>
        </authorList>
    </citation>
    <scope>NUCLEOTIDE SEQUENCE [LARGE SCALE GENOMIC DNA]</scope>
    <source>
        <strain evidence="2 3">NIES-4479</strain>
    </source>
</reference>
<dbReference type="AlphaFoldDB" id="A0A9W6BRA1"/>
<organism evidence="2 3">
    <name type="scientific">Pleodorina starrii</name>
    <dbReference type="NCBI Taxonomy" id="330485"/>
    <lineage>
        <taxon>Eukaryota</taxon>
        <taxon>Viridiplantae</taxon>
        <taxon>Chlorophyta</taxon>
        <taxon>core chlorophytes</taxon>
        <taxon>Chlorophyceae</taxon>
        <taxon>CS clade</taxon>
        <taxon>Chlamydomonadales</taxon>
        <taxon>Volvocaceae</taxon>
        <taxon>Pleodorina</taxon>
    </lineage>
</organism>
<dbReference type="GO" id="GO:0004842">
    <property type="term" value="F:ubiquitin-protein transferase activity"/>
    <property type="evidence" value="ECO:0007669"/>
    <property type="project" value="InterPro"/>
</dbReference>
<dbReference type="PROSITE" id="PS51698">
    <property type="entry name" value="U_BOX"/>
    <property type="match status" value="1"/>
</dbReference>
<dbReference type="InterPro" id="IPR013083">
    <property type="entry name" value="Znf_RING/FYVE/PHD"/>
</dbReference>
<dbReference type="InterPro" id="IPR052085">
    <property type="entry name" value="WD-SAM-U-box"/>
</dbReference>
<dbReference type="Gene3D" id="3.30.40.10">
    <property type="entry name" value="Zinc/RING finger domain, C3HC4 (zinc finger)"/>
    <property type="match status" value="1"/>
</dbReference>
<dbReference type="PANTHER" id="PTHR46573">
    <property type="entry name" value="WD REPEAT, SAM AND U-BOX DOMAIN-CONTAINING PROTEIN 1"/>
    <property type="match status" value="1"/>
</dbReference>
<keyword evidence="3" id="KW-1185">Reference proteome</keyword>
<dbReference type="Pfam" id="PF04564">
    <property type="entry name" value="U-box"/>
    <property type="match status" value="1"/>
</dbReference>
<sequence>MTLSHSTSLRRSTALSPEVAEGADSDAYLWETPADLLCPITHELFHEPVINAAGQVYERVAIEQALAHRLVDPISNLPLDTATLTIVWPMKSKAAAYRERALRGCVERLCRPACRSPIRYLRRAAELSAGITQTAVDASGAVLGLPGLTPDVIQYLLTHPSSIYDFQALSRYGASLAAGGYRDLAASVYTKLLHLGGDSQQQVEALQGLLACWGGAREEEEEEVYEHRLVERLAALSCGEGPDGCRPARFVGVLLEAGLREELVLRFCEHILGSCSCSVDKAGAQFGAAVAAVGPGAFGYPDLLFVYTKLRCGRLEAALTAQRKAGAGTSAGGCTDSERGLACGVAAEGTGRVSDGDCAGQCRDGEGKLRLRCIRRAICSAVFALSSLVGPNRPLARVLQVTSALLLLNPPLRPGDG</sequence>
<feature type="domain" description="U-box" evidence="1">
    <location>
        <begin position="31"/>
        <end position="104"/>
    </location>
</feature>
<accession>A0A9W6BRA1</accession>
<dbReference type="CDD" id="cd16655">
    <property type="entry name" value="RING-Ubox_WDSUB1-like"/>
    <property type="match status" value="1"/>
</dbReference>
<proteinExistence type="predicted"/>
<dbReference type="SUPFAM" id="SSF57850">
    <property type="entry name" value="RING/U-box"/>
    <property type="match status" value="1"/>
</dbReference>
<dbReference type="PANTHER" id="PTHR46573:SF2">
    <property type="entry name" value="U-BOX DOMAIN-CONTAINING PROTEIN"/>
    <property type="match status" value="1"/>
</dbReference>
<name>A0A9W6BRA1_9CHLO</name>
<evidence type="ECO:0000313" key="2">
    <source>
        <dbReference type="EMBL" id="GLC56996.1"/>
    </source>
</evidence>
<dbReference type="InterPro" id="IPR003613">
    <property type="entry name" value="Ubox_domain"/>
</dbReference>
<dbReference type="SMART" id="SM00504">
    <property type="entry name" value="Ubox"/>
    <property type="match status" value="1"/>
</dbReference>
<gene>
    <name evidence="2" type="primary">PLEST003163</name>
    <name evidence="2" type="ORF">PLESTB_001171600</name>
</gene>